<dbReference type="SUPFAM" id="SSF56349">
    <property type="entry name" value="DNA breaking-rejoining enzymes"/>
    <property type="match status" value="1"/>
</dbReference>
<dbReference type="Proteomes" id="UP000598146">
    <property type="component" value="Unassembled WGS sequence"/>
</dbReference>
<feature type="domain" description="Core-binding (CB)" evidence="6">
    <location>
        <begin position="83"/>
        <end position="170"/>
    </location>
</feature>
<accession>A0A931CDB2</accession>
<evidence type="ECO:0000259" key="6">
    <source>
        <dbReference type="PROSITE" id="PS51900"/>
    </source>
</evidence>
<evidence type="ECO:0000256" key="3">
    <source>
        <dbReference type="PROSITE-ProRule" id="PRU01248"/>
    </source>
</evidence>
<keyword evidence="2" id="KW-0233">DNA recombination</keyword>
<evidence type="ECO:0000313" key="8">
    <source>
        <dbReference type="Proteomes" id="UP000598146"/>
    </source>
</evidence>
<gene>
    <name evidence="7" type="ORF">I4J89_28350</name>
</gene>
<organism evidence="7 8">
    <name type="scientific">Actinoplanes aureus</name>
    <dbReference type="NCBI Taxonomy" id="2792083"/>
    <lineage>
        <taxon>Bacteria</taxon>
        <taxon>Bacillati</taxon>
        <taxon>Actinomycetota</taxon>
        <taxon>Actinomycetes</taxon>
        <taxon>Micromonosporales</taxon>
        <taxon>Micromonosporaceae</taxon>
        <taxon>Actinoplanes</taxon>
    </lineage>
</organism>
<dbReference type="InterPro" id="IPR044068">
    <property type="entry name" value="CB"/>
</dbReference>
<dbReference type="GO" id="GO:0015074">
    <property type="term" value="P:DNA integration"/>
    <property type="evidence" value="ECO:0007669"/>
    <property type="project" value="UniProtKB-KW"/>
</dbReference>
<dbReference type="PROSITE" id="PS51898">
    <property type="entry name" value="TYR_RECOMBINASE"/>
    <property type="match status" value="1"/>
</dbReference>
<keyword evidence="8" id="KW-1185">Reference proteome</keyword>
<protein>
    <submittedName>
        <fullName evidence="7">Tyrosine-type recombinase/integrase</fullName>
    </submittedName>
</protein>
<dbReference type="Gene3D" id="1.10.443.10">
    <property type="entry name" value="Intergrase catalytic core"/>
    <property type="match status" value="1"/>
</dbReference>
<keyword evidence="1 3" id="KW-0238">DNA-binding</keyword>
<dbReference type="Pfam" id="PF00589">
    <property type="entry name" value="Phage_integrase"/>
    <property type="match status" value="1"/>
</dbReference>
<evidence type="ECO:0000313" key="7">
    <source>
        <dbReference type="EMBL" id="MBG0565372.1"/>
    </source>
</evidence>
<dbReference type="InterPro" id="IPR010998">
    <property type="entry name" value="Integrase_recombinase_N"/>
</dbReference>
<feature type="region of interest" description="Disordered" evidence="4">
    <location>
        <begin position="424"/>
        <end position="467"/>
    </location>
</feature>
<evidence type="ECO:0000256" key="4">
    <source>
        <dbReference type="SAM" id="MobiDB-lite"/>
    </source>
</evidence>
<evidence type="ECO:0000256" key="1">
    <source>
        <dbReference type="ARBA" id="ARBA00023125"/>
    </source>
</evidence>
<evidence type="ECO:0000256" key="2">
    <source>
        <dbReference type="ARBA" id="ARBA00023172"/>
    </source>
</evidence>
<dbReference type="InterPro" id="IPR013762">
    <property type="entry name" value="Integrase-like_cat_sf"/>
</dbReference>
<dbReference type="InterPro" id="IPR002104">
    <property type="entry name" value="Integrase_catalytic"/>
</dbReference>
<dbReference type="PANTHER" id="PTHR30349">
    <property type="entry name" value="PHAGE INTEGRASE-RELATED"/>
    <property type="match status" value="1"/>
</dbReference>
<sequence length="467" mass="52634">MPTSGLFKQCGCRDAATGKRLLRRCARLTERGHGSWYYRCYVRDLWGKARQVSRGGFSSQAAARHARVEVLGESWEQLASRTWTIAQWLRYWLTTRRSIRPTTLRVYTQHVETYLIPGIGTLRLNELTGRHLTALFTDLAAGTTPAGRPRSAATLHRVRATLRAAYNAAIRDGLVTANPARHVEMPPARRPHATVWTDSRVARWEEDGTRPAVAVWTTEQVTRFLDSVADDPLYPLWWLIALRGLRRGEAAGLRWSDIDLDRRQLTITSQRTTLGYQVLEGPPKSAASRRTVALDRQTVTVLRAHLRRQRAAYLAAGRTWPPFGYVFTRPDGQPYHPNYFTHRLHYLIGRTDLPPVRLHDLRHGAASLAHTAGADLKTVQDQLGHASIVLTADTYTSVLPVAHHRAAEATARLVLTTARRTRAKITCKSRHRTPGLSTPASTTPTPANPPDTRRNAGQRRSRRRRRA</sequence>
<reference evidence="7" key="1">
    <citation type="submission" date="2020-11" db="EMBL/GenBank/DDBJ databases">
        <title>Isolation and identification of active actinomycetes.</title>
        <authorList>
            <person name="Sun X."/>
        </authorList>
    </citation>
    <scope>NUCLEOTIDE SEQUENCE</scope>
    <source>
        <strain evidence="7">NEAU-A11</strain>
    </source>
</reference>
<dbReference type="Gene3D" id="1.10.150.130">
    <property type="match status" value="1"/>
</dbReference>
<dbReference type="RefSeq" id="WP_196417129.1">
    <property type="nucleotide sequence ID" value="NZ_JADQTO010000014.1"/>
</dbReference>
<dbReference type="AlphaFoldDB" id="A0A931CDB2"/>
<feature type="compositionally biased region" description="Basic residues" evidence="4">
    <location>
        <begin position="424"/>
        <end position="433"/>
    </location>
</feature>
<dbReference type="InterPro" id="IPR011010">
    <property type="entry name" value="DNA_brk_join_enz"/>
</dbReference>
<comment type="caution">
    <text evidence="7">The sequence shown here is derived from an EMBL/GenBank/DDBJ whole genome shotgun (WGS) entry which is preliminary data.</text>
</comment>
<dbReference type="CDD" id="cd01189">
    <property type="entry name" value="INT_ICEBs1_C_like"/>
    <property type="match status" value="1"/>
</dbReference>
<dbReference type="InterPro" id="IPR050090">
    <property type="entry name" value="Tyrosine_recombinase_XerCD"/>
</dbReference>
<dbReference type="PROSITE" id="PS51900">
    <property type="entry name" value="CB"/>
    <property type="match status" value="1"/>
</dbReference>
<feature type="compositionally biased region" description="Low complexity" evidence="4">
    <location>
        <begin position="434"/>
        <end position="445"/>
    </location>
</feature>
<dbReference type="GO" id="GO:0006310">
    <property type="term" value="P:DNA recombination"/>
    <property type="evidence" value="ECO:0007669"/>
    <property type="project" value="UniProtKB-KW"/>
</dbReference>
<evidence type="ECO:0000259" key="5">
    <source>
        <dbReference type="PROSITE" id="PS51898"/>
    </source>
</evidence>
<dbReference type="GO" id="GO:0003677">
    <property type="term" value="F:DNA binding"/>
    <property type="evidence" value="ECO:0007669"/>
    <property type="project" value="UniProtKB-UniRule"/>
</dbReference>
<feature type="domain" description="Tyr recombinase" evidence="5">
    <location>
        <begin position="211"/>
        <end position="409"/>
    </location>
</feature>
<feature type="compositionally biased region" description="Basic residues" evidence="4">
    <location>
        <begin position="456"/>
        <end position="467"/>
    </location>
</feature>
<dbReference type="EMBL" id="JADQTO010000014">
    <property type="protein sequence ID" value="MBG0565372.1"/>
    <property type="molecule type" value="Genomic_DNA"/>
</dbReference>
<proteinExistence type="predicted"/>
<dbReference type="PANTHER" id="PTHR30349:SF91">
    <property type="entry name" value="INTA PROTEIN"/>
    <property type="match status" value="1"/>
</dbReference>
<name>A0A931CDB2_9ACTN</name>